<dbReference type="Gene3D" id="2.70.70.10">
    <property type="entry name" value="Glucose Permease (Domain IIA)"/>
    <property type="match status" value="1"/>
</dbReference>
<dbReference type="InterPro" id="IPR057309">
    <property type="entry name" value="PcsB_CC"/>
</dbReference>
<evidence type="ECO:0000313" key="6">
    <source>
        <dbReference type="Proteomes" id="UP000095255"/>
    </source>
</evidence>
<feature type="coiled-coil region" evidence="2">
    <location>
        <begin position="145"/>
        <end position="228"/>
    </location>
</feature>
<dbReference type="CDD" id="cd12797">
    <property type="entry name" value="M23_peptidase"/>
    <property type="match status" value="1"/>
</dbReference>
<dbReference type="SUPFAM" id="SSF51261">
    <property type="entry name" value="Duplicated hybrid motif"/>
    <property type="match status" value="1"/>
</dbReference>
<evidence type="ECO:0000259" key="4">
    <source>
        <dbReference type="Pfam" id="PF24568"/>
    </source>
</evidence>
<dbReference type="Pfam" id="PF24568">
    <property type="entry name" value="CC_PcsB"/>
    <property type="match status" value="1"/>
</dbReference>
<dbReference type="STRING" id="1390249.BHU72_00550"/>
<keyword evidence="1" id="KW-0732">Signal</keyword>
<accession>A0A1E5LA98</accession>
<name>A0A1E5LA98_9FIRM</name>
<keyword evidence="6" id="KW-1185">Reference proteome</keyword>
<feature type="domain" description="M23ase beta-sheet core" evidence="3">
    <location>
        <begin position="268"/>
        <end position="361"/>
    </location>
</feature>
<dbReference type="InterPro" id="IPR050570">
    <property type="entry name" value="Cell_wall_metabolism_enzyme"/>
</dbReference>
<keyword evidence="2" id="KW-0175">Coiled coil</keyword>
<dbReference type="InterPro" id="IPR016047">
    <property type="entry name" value="M23ase_b-sheet_dom"/>
</dbReference>
<evidence type="ECO:0000256" key="1">
    <source>
        <dbReference type="ARBA" id="ARBA00022729"/>
    </source>
</evidence>
<protein>
    <submittedName>
        <fullName evidence="5">Uncharacterized protein</fullName>
    </submittedName>
</protein>
<dbReference type="FunFam" id="2.70.70.10:FF:000006">
    <property type="entry name" value="M23 family peptidase"/>
    <property type="match status" value="1"/>
</dbReference>
<dbReference type="InterPro" id="IPR011055">
    <property type="entry name" value="Dup_hybrid_motif"/>
</dbReference>
<dbReference type="GO" id="GO:0004222">
    <property type="term" value="F:metalloendopeptidase activity"/>
    <property type="evidence" value="ECO:0007669"/>
    <property type="project" value="TreeGrafter"/>
</dbReference>
<feature type="domain" description="Peptidoglycan hydrolase PcsB coiled-coil" evidence="4">
    <location>
        <begin position="86"/>
        <end position="156"/>
    </location>
</feature>
<comment type="caution">
    <text evidence="5">The sequence shown here is derived from an EMBL/GenBank/DDBJ whole genome shotgun (WGS) entry which is preliminary data.</text>
</comment>
<dbReference type="EMBL" id="MJAT01000001">
    <property type="protein sequence ID" value="OEH87035.1"/>
    <property type="molecule type" value="Genomic_DNA"/>
</dbReference>
<reference evidence="5 6" key="1">
    <citation type="submission" date="2016-09" db="EMBL/GenBank/DDBJ databases">
        <title>Desulfuribacillus arsenicus sp. nov., an obligately anaerobic, dissimilatory arsenic- and antimonate-reducing bacterium isolated from anoxic sediments.</title>
        <authorList>
            <person name="Abin C.A."/>
            <person name="Hollibaugh J.T."/>
        </authorList>
    </citation>
    <scope>NUCLEOTIDE SEQUENCE [LARGE SCALE GENOMIC DNA]</scope>
    <source>
        <strain evidence="5 6">MLFW-2</strain>
    </source>
</reference>
<dbReference type="Proteomes" id="UP000095255">
    <property type="component" value="Unassembled WGS sequence"/>
</dbReference>
<proteinExistence type="predicted"/>
<dbReference type="PANTHER" id="PTHR21666">
    <property type="entry name" value="PEPTIDASE-RELATED"/>
    <property type="match status" value="1"/>
</dbReference>
<evidence type="ECO:0000259" key="3">
    <source>
        <dbReference type="Pfam" id="PF01551"/>
    </source>
</evidence>
<dbReference type="Pfam" id="PF01551">
    <property type="entry name" value="Peptidase_M23"/>
    <property type="match status" value="1"/>
</dbReference>
<evidence type="ECO:0000313" key="5">
    <source>
        <dbReference type="EMBL" id="OEH87035.1"/>
    </source>
</evidence>
<dbReference type="PANTHER" id="PTHR21666:SF270">
    <property type="entry name" value="MUREIN HYDROLASE ACTIVATOR ENVC"/>
    <property type="match status" value="1"/>
</dbReference>
<organism evidence="5 6">
    <name type="scientific">Desulfuribacillus stibiiarsenatis</name>
    <dbReference type="NCBI Taxonomy" id="1390249"/>
    <lineage>
        <taxon>Bacteria</taxon>
        <taxon>Bacillati</taxon>
        <taxon>Bacillota</taxon>
        <taxon>Desulfuribacillia</taxon>
        <taxon>Desulfuribacillales</taxon>
        <taxon>Desulfuribacillaceae</taxon>
        <taxon>Desulfuribacillus</taxon>
    </lineage>
</organism>
<dbReference type="AlphaFoldDB" id="A0A1E5LA98"/>
<dbReference type="Gene3D" id="6.10.250.3150">
    <property type="match status" value="1"/>
</dbReference>
<sequence length="367" mass="41738">MHGSANQMLELQTKMDAIKKRQSESQAKAKDIQQGINSVKQQERSVVTQINQIHHEIELKELELNQLTLDIEQTETQIEITTLELQEAEQRIINRDSVLKSRVRSMYENGQVSYLEVLLGSSDFVDFLNRYEALSLIVEQDFRILKEDQQDRDMIQVKKDEIEEQFAQLQSLKEQAEFAKADLSDKEKKQKVELAELKDNRSSLQKQLDEEEAAQKKLIQELNEVTKQFQRIYRGTGAFTHPVPEHTRMSSNYGTRVDPITGKKGVWHNGVDFAAKTGTPILAAEDGVVILSGWVRGFGYTVILDHGSQITTLYGHASQLLVKEGQTVQRGQQIAKVGSTGNSTGPHLHFTVYENGKDVSPWNYIKQ</sequence>
<feature type="coiled-coil region" evidence="2">
    <location>
        <begin position="50"/>
        <end position="91"/>
    </location>
</feature>
<gene>
    <name evidence="5" type="ORF">BHU72_00550</name>
</gene>
<evidence type="ECO:0000256" key="2">
    <source>
        <dbReference type="SAM" id="Coils"/>
    </source>
</evidence>